<dbReference type="InterPro" id="IPR004107">
    <property type="entry name" value="Integrase_SAM-like_N"/>
</dbReference>
<feature type="domain" description="Tyr recombinase" evidence="5">
    <location>
        <begin position="174"/>
        <end position="368"/>
    </location>
</feature>
<dbReference type="InterPro" id="IPR011010">
    <property type="entry name" value="DNA_brk_join_enz"/>
</dbReference>
<keyword evidence="3" id="KW-0238">DNA-binding</keyword>
<dbReference type="Pfam" id="PF14659">
    <property type="entry name" value="Phage_int_SAM_3"/>
    <property type="match status" value="1"/>
</dbReference>
<dbReference type="InterPro" id="IPR050090">
    <property type="entry name" value="Tyrosine_recombinase_XerCD"/>
</dbReference>
<dbReference type="CDD" id="cd01189">
    <property type="entry name" value="INT_ICEBs1_C_like"/>
    <property type="match status" value="1"/>
</dbReference>
<keyword evidence="4" id="KW-0233">DNA recombination</keyword>
<dbReference type="EMBL" id="JACJJQ010000029">
    <property type="protein sequence ID" value="MBM6754443.1"/>
    <property type="molecule type" value="Genomic_DNA"/>
</dbReference>
<evidence type="ECO:0000313" key="6">
    <source>
        <dbReference type="EMBL" id="MBM6754443.1"/>
    </source>
</evidence>
<gene>
    <name evidence="6" type="ORF">H5993_06705</name>
</gene>
<sequence>MWVQKTKTAHFQFFDRYKDPLTNKYRTVSVTLPNNNRISRKKAQIILEDKIQAKLRKIQDGNIKTGVTLGEVIKEWEPIYRGQVRDATWESYLVAKKHIIKYFGLDTLVNNITPKLLIHAYEEMLYEDNYNNPTVRAVSYRMTSILSFAYKRDYMSNQPIKTLDVNWKKKTTVPSEKFLEQAELTAILDYVRQRRPRYADIFEWQYLTGMRIGETLGMQIKNITNEDGQYYATVDGTISYITSRVEDYYKQNNPKTESGNRTLLLPKRVVEIYNQYQQGKKLNDFLFLDDNKFFAFTALNQMLRRAKRDLKINKRVTTHIFRHTHVSKLAELGVPLYIIQDRVGHSDSAITREVYLHVTNRAKQKYKTTIIDLK</sequence>
<evidence type="ECO:0000259" key="5">
    <source>
        <dbReference type="PROSITE" id="PS51898"/>
    </source>
</evidence>
<dbReference type="Gene3D" id="1.10.443.10">
    <property type="entry name" value="Intergrase catalytic core"/>
    <property type="match status" value="1"/>
</dbReference>
<dbReference type="Gene3D" id="1.10.150.130">
    <property type="match status" value="1"/>
</dbReference>
<dbReference type="InterPro" id="IPR013762">
    <property type="entry name" value="Integrase-like_cat_sf"/>
</dbReference>
<accession>A0ABS2EPU5</accession>
<keyword evidence="7" id="KW-1185">Reference proteome</keyword>
<evidence type="ECO:0000256" key="1">
    <source>
        <dbReference type="ARBA" id="ARBA00008857"/>
    </source>
</evidence>
<dbReference type="InterPro" id="IPR002104">
    <property type="entry name" value="Integrase_catalytic"/>
</dbReference>
<dbReference type="PANTHER" id="PTHR30349:SF41">
    <property type="entry name" value="INTEGRASE_RECOMBINASE PROTEIN MJ0367-RELATED"/>
    <property type="match status" value="1"/>
</dbReference>
<evidence type="ECO:0000256" key="3">
    <source>
        <dbReference type="ARBA" id="ARBA00023125"/>
    </source>
</evidence>
<reference evidence="6 7" key="1">
    <citation type="journal article" date="2021" name="Sci. Rep.">
        <title>The distribution of antibiotic resistance genes in chicken gut microbiota commensals.</title>
        <authorList>
            <person name="Juricova H."/>
            <person name="Matiasovicova J."/>
            <person name="Kubasova T."/>
            <person name="Cejkova D."/>
            <person name="Rychlik I."/>
        </authorList>
    </citation>
    <scope>NUCLEOTIDE SEQUENCE [LARGE SCALE GENOMIC DNA]</scope>
    <source>
        <strain evidence="6 7">An810</strain>
    </source>
</reference>
<dbReference type="PROSITE" id="PS51898">
    <property type="entry name" value="TYR_RECOMBINASE"/>
    <property type="match status" value="1"/>
</dbReference>
<dbReference type="SUPFAM" id="SSF56349">
    <property type="entry name" value="DNA breaking-rejoining enzymes"/>
    <property type="match status" value="1"/>
</dbReference>
<name>A0ABS2EPU5_9LACO</name>
<evidence type="ECO:0000256" key="4">
    <source>
        <dbReference type="ARBA" id="ARBA00023172"/>
    </source>
</evidence>
<dbReference type="InterPro" id="IPR010998">
    <property type="entry name" value="Integrase_recombinase_N"/>
</dbReference>
<proteinExistence type="inferred from homology"/>
<dbReference type="PANTHER" id="PTHR30349">
    <property type="entry name" value="PHAGE INTEGRASE-RELATED"/>
    <property type="match status" value="1"/>
</dbReference>
<keyword evidence="2" id="KW-0229">DNA integration</keyword>
<comment type="similarity">
    <text evidence="1">Belongs to the 'phage' integrase family.</text>
</comment>
<dbReference type="Pfam" id="PF00589">
    <property type="entry name" value="Phage_integrase"/>
    <property type="match status" value="1"/>
</dbReference>
<dbReference type="RefSeq" id="WP_204776741.1">
    <property type="nucleotide sequence ID" value="NZ_JACJJQ010000029.1"/>
</dbReference>
<organism evidence="6 7">
    <name type="scientific">Limosilactobacillus alvi</name>
    <dbReference type="NCBI Taxonomy" id="990412"/>
    <lineage>
        <taxon>Bacteria</taxon>
        <taxon>Bacillati</taxon>
        <taxon>Bacillota</taxon>
        <taxon>Bacilli</taxon>
        <taxon>Lactobacillales</taxon>
        <taxon>Lactobacillaceae</taxon>
        <taxon>Limosilactobacillus</taxon>
    </lineage>
</organism>
<evidence type="ECO:0000256" key="2">
    <source>
        <dbReference type="ARBA" id="ARBA00022908"/>
    </source>
</evidence>
<protein>
    <submittedName>
        <fullName evidence="6">Site-specific integrase</fullName>
    </submittedName>
</protein>
<evidence type="ECO:0000313" key="7">
    <source>
        <dbReference type="Proteomes" id="UP000776629"/>
    </source>
</evidence>
<dbReference type="Proteomes" id="UP000776629">
    <property type="component" value="Unassembled WGS sequence"/>
</dbReference>
<comment type="caution">
    <text evidence="6">The sequence shown here is derived from an EMBL/GenBank/DDBJ whole genome shotgun (WGS) entry which is preliminary data.</text>
</comment>